<evidence type="ECO:0000313" key="2">
    <source>
        <dbReference type="Proteomes" id="UP000789525"/>
    </source>
</evidence>
<keyword evidence="2" id="KW-1185">Reference proteome</keyword>
<sequence length="78" mass="8850">MDYLQPITTTSSNQSDDMNTCFQQTKTSEDKLSKVDLGDLFESFVRDTTVKFDVPKDIKEYIHDLLGGDIEILWTGGI</sequence>
<reference evidence="1" key="1">
    <citation type="submission" date="2021-06" db="EMBL/GenBank/DDBJ databases">
        <authorList>
            <person name="Kallberg Y."/>
            <person name="Tangrot J."/>
            <person name="Rosling A."/>
        </authorList>
    </citation>
    <scope>NUCLEOTIDE SEQUENCE</scope>
    <source>
        <strain evidence="1">CL356</strain>
    </source>
</reference>
<organism evidence="1 2">
    <name type="scientific">Acaulospora colombiana</name>
    <dbReference type="NCBI Taxonomy" id="27376"/>
    <lineage>
        <taxon>Eukaryota</taxon>
        <taxon>Fungi</taxon>
        <taxon>Fungi incertae sedis</taxon>
        <taxon>Mucoromycota</taxon>
        <taxon>Glomeromycotina</taxon>
        <taxon>Glomeromycetes</taxon>
        <taxon>Diversisporales</taxon>
        <taxon>Acaulosporaceae</taxon>
        <taxon>Acaulospora</taxon>
    </lineage>
</organism>
<name>A0ACA9L3C0_9GLOM</name>
<proteinExistence type="predicted"/>
<protein>
    <submittedName>
        <fullName evidence="1">3106_t:CDS:1</fullName>
    </submittedName>
</protein>
<accession>A0ACA9L3C0</accession>
<gene>
    <name evidence="1" type="ORF">ACOLOM_LOCUS2982</name>
</gene>
<evidence type="ECO:0000313" key="1">
    <source>
        <dbReference type="EMBL" id="CAG8505436.1"/>
    </source>
</evidence>
<comment type="caution">
    <text evidence="1">The sequence shown here is derived from an EMBL/GenBank/DDBJ whole genome shotgun (WGS) entry which is preliminary data.</text>
</comment>
<dbReference type="EMBL" id="CAJVPT010004212">
    <property type="protein sequence ID" value="CAG8505436.1"/>
    <property type="molecule type" value="Genomic_DNA"/>
</dbReference>
<dbReference type="Proteomes" id="UP000789525">
    <property type="component" value="Unassembled WGS sequence"/>
</dbReference>